<accession>A0A345UM17</accession>
<protein>
    <submittedName>
        <fullName evidence="8">ATP-binding cassette, subfamily F, member 3</fullName>
    </submittedName>
</protein>
<dbReference type="Gene3D" id="3.40.50.300">
    <property type="entry name" value="P-loop containing nucleotide triphosphate hydrolases"/>
    <property type="match status" value="2"/>
</dbReference>
<dbReference type="OrthoDB" id="1521973at2"/>
<dbReference type="Pfam" id="PF12848">
    <property type="entry name" value="ABC_tran_Xtn"/>
    <property type="match status" value="1"/>
</dbReference>
<dbReference type="GO" id="GO:0003677">
    <property type="term" value="F:DNA binding"/>
    <property type="evidence" value="ECO:0007669"/>
    <property type="project" value="InterPro"/>
</dbReference>
<evidence type="ECO:0000256" key="4">
    <source>
        <dbReference type="ARBA" id="ARBA00049360"/>
    </source>
</evidence>
<dbReference type="InterPro" id="IPR003439">
    <property type="entry name" value="ABC_transporter-like_ATP-bd"/>
</dbReference>
<dbReference type="FunFam" id="3.40.50.300:FF:000309">
    <property type="entry name" value="ABC transporter ATP-binding protein"/>
    <property type="match status" value="1"/>
</dbReference>
<feature type="domain" description="ABC transporter" evidence="7">
    <location>
        <begin position="2"/>
        <end position="261"/>
    </location>
</feature>
<dbReference type="InterPro" id="IPR003593">
    <property type="entry name" value="AAA+_ATPase"/>
</dbReference>
<dbReference type="AlphaFoldDB" id="A0A345UM17"/>
<dbReference type="RefSeq" id="WP_114984695.1">
    <property type="nucleotide sequence ID" value="NZ_CP027806.1"/>
</dbReference>
<dbReference type="SUPFAM" id="SSF52540">
    <property type="entry name" value="P-loop containing nucleoside triphosphate hydrolases"/>
    <property type="match status" value="2"/>
</dbReference>
<dbReference type="KEGG" id="cprv:CYPRO_2273"/>
<name>A0A345UM17_9BACT</name>
<gene>
    <name evidence="8" type="ORF">CYPRO_2273</name>
</gene>
<comment type="similarity">
    <text evidence="5">Belongs to the ABC transporter superfamily. ABCF family. Uup subfamily.</text>
</comment>
<dbReference type="EMBL" id="CP027806">
    <property type="protein sequence ID" value="AXJ01519.1"/>
    <property type="molecule type" value="Genomic_DNA"/>
</dbReference>
<dbReference type="CDD" id="cd03221">
    <property type="entry name" value="ABCF_EF-3"/>
    <property type="match status" value="2"/>
</dbReference>
<evidence type="ECO:0000256" key="1">
    <source>
        <dbReference type="ARBA" id="ARBA00022737"/>
    </source>
</evidence>
<dbReference type="GO" id="GO:0005524">
    <property type="term" value="F:ATP binding"/>
    <property type="evidence" value="ECO:0007669"/>
    <property type="project" value="UniProtKB-KW"/>
</dbReference>
<comment type="catalytic activity">
    <reaction evidence="4">
        <text>ATP + H2O = ADP + phosphate + H(+)</text>
        <dbReference type="Rhea" id="RHEA:13065"/>
        <dbReference type="ChEBI" id="CHEBI:15377"/>
        <dbReference type="ChEBI" id="CHEBI:15378"/>
        <dbReference type="ChEBI" id="CHEBI:30616"/>
        <dbReference type="ChEBI" id="CHEBI:43474"/>
        <dbReference type="ChEBI" id="CHEBI:456216"/>
    </reaction>
</comment>
<dbReference type="Gene3D" id="1.10.287.380">
    <property type="entry name" value="Valyl-tRNA synthetase, C-terminal domain"/>
    <property type="match status" value="1"/>
</dbReference>
<evidence type="ECO:0000313" key="9">
    <source>
        <dbReference type="Proteomes" id="UP000254808"/>
    </source>
</evidence>
<keyword evidence="6" id="KW-0175">Coiled coil</keyword>
<keyword evidence="1" id="KW-0677">Repeat</keyword>
<dbReference type="PROSITE" id="PS50893">
    <property type="entry name" value="ABC_TRANSPORTER_2"/>
    <property type="match status" value="2"/>
</dbReference>
<dbReference type="PANTHER" id="PTHR19211">
    <property type="entry name" value="ATP-BINDING TRANSPORT PROTEIN-RELATED"/>
    <property type="match status" value="1"/>
</dbReference>
<keyword evidence="3 8" id="KW-0067">ATP-binding</keyword>
<dbReference type="PROSITE" id="PS00211">
    <property type="entry name" value="ABC_TRANSPORTER_1"/>
    <property type="match status" value="1"/>
</dbReference>
<evidence type="ECO:0000256" key="6">
    <source>
        <dbReference type="SAM" id="Coils"/>
    </source>
</evidence>
<evidence type="ECO:0000256" key="5">
    <source>
        <dbReference type="ARBA" id="ARBA00061478"/>
    </source>
</evidence>
<dbReference type="SMART" id="SM00382">
    <property type="entry name" value="AAA"/>
    <property type="match status" value="2"/>
</dbReference>
<dbReference type="InterPro" id="IPR037118">
    <property type="entry name" value="Val-tRNA_synth_C_sf"/>
</dbReference>
<dbReference type="PANTHER" id="PTHR19211:SF14">
    <property type="entry name" value="ATP-BINDING CASSETTE SUB-FAMILY F MEMBER 1"/>
    <property type="match status" value="1"/>
</dbReference>
<dbReference type="FunFam" id="3.40.50.300:FF:000011">
    <property type="entry name" value="Putative ABC transporter ATP-binding component"/>
    <property type="match status" value="1"/>
</dbReference>
<feature type="domain" description="ABC transporter" evidence="7">
    <location>
        <begin position="329"/>
        <end position="550"/>
    </location>
</feature>
<dbReference type="Pfam" id="PF16326">
    <property type="entry name" value="ABC_tran_CTD"/>
    <property type="match status" value="1"/>
</dbReference>
<keyword evidence="2" id="KW-0547">Nucleotide-binding</keyword>
<dbReference type="Pfam" id="PF00005">
    <property type="entry name" value="ABC_tran"/>
    <property type="match status" value="2"/>
</dbReference>
<dbReference type="InterPro" id="IPR032781">
    <property type="entry name" value="ABC_tran_Xtn"/>
</dbReference>
<feature type="coiled-coil region" evidence="6">
    <location>
        <begin position="601"/>
        <end position="667"/>
    </location>
</feature>
<dbReference type="GO" id="GO:0016887">
    <property type="term" value="F:ATP hydrolysis activity"/>
    <property type="evidence" value="ECO:0007669"/>
    <property type="project" value="InterPro"/>
</dbReference>
<dbReference type="InterPro" id="IPR017871">
    <property type="entry name" value="ABC_transporter-like_CS"/>
</dbReference>
<evidence type="ECO:0000313" key="8">
    <source>
        <dbReference type="EMBL" id="AXJ01519.1"/>
    </source>
</evidence>
<sequence>MLTISNITLFISNFCIFSGLNFQASRGDRIGLVGPNGAGKTTLLRLIAGRYEPEAGAVNLQSGCKIGFLEQDTLEISLEQSVRDFALQAFAEVKQIEKRLEEIGIAISESTDYESERYSDLLNEMERLNNRFTILEGDRAESRTEEVLEGLGFNTEELSQPLQRFSGGWRMRAVLAKLLLQRPDVLMLDEPTNHLDIDSIEWLEQYLKTYEGAVVIVSHDRFFLNRMVTQIAELRNRRIYTYTGNYDKFEVQREEQVQQQQREYEAQQKEIEETERFIERFRYKATKARQVQSRVKALEKIERIEEPDNPQKRMQFRFPDPPQSGKVVMELTNLIKSYPRPEGDGKIRVFTQGQQLHIERGDKIALIGPNGAGKSTLARILYGQEPFEGTRAEGHNVLMTFFAQHLADVLESNRSILEEMESEARTSEVRSRIRSILGSFLFSGDDVFKPVSVLSGGERGRVALAKTLLQPANFLILDEPTNHLDMSSKEVLIQALEEYKGTILTVSHDRYFLSRFATKVWRVEGGRVTEYDGGYDYYEWKRGKQLESKEGGDPAPVVAASGIAGSAAPVQAAATNGMNEEDIRRTGPKSKEQKRMEAEIRKRYSSQTGKLRKEIESLETKMANLETRKEELDAQLADPAFYQSEAAGKAIKEHADLSRKIEDITEQWAARAERYELLEEQMKQELLQA</sequence>
<reference evidence="8 9" key="1">
    <citation type="submission" date="2018-03" db="EMBL/GenBank/DDBJ databases">
        <title>Phenotypic and genomic properties of Cyclonatronum proteinivorum gen. nov., sp. nov., a haloalkaliphilic bacteroidete from soda lakes possessing Na+-translocating rhodopsin.</title>
        <authorList>
            <person name="Toshchakov S.V."/>
            <person name="Korzhenkov A."/>
            <person name="Samarov N.I."/>
            <person name="Kublanov I.V."/>
            <person name="Muntyan M.S."/>
            <person name="Sorokin D.Y."/>
        </authorList>
    </citation>
    <scope>NUCLEOTIDE SEQUENCE [LARGE SCALE GENOMIC DNA]</scope>
    <source>
        <strain evidence="8 9">Omega</strain>
    </source>
</reference>
<evidence type="ECO:0000259" key="7">
    <source>
        <dbReference type="PROSITE" id="PS50893"/>
    </source>
</evidence>
<feature type="coiled-coil region" evidence="6">
    <location>
        <begin position="250"/>
        <end position="277"/>
    </location>
</feature>
<organism evidence="8 9">
    <name type="scientific">Cyclonatronum proteinivorum</name>
    <dbReference type="NCBI Taxonomy" id="1457365"/>
    <lineage>
        <taxon>Bacteria</taxon>
        <taxon>Pseudomonadati</taxon>
        <taxon>Balneolota</taxon>
        <taxon>Balneolia</taxon>
        <taxon>Balneolales</taxon>
        <taxon>Cyclonatronaceae</taxon>
        <taxon>Cyclonatronum</taxon>
    </lineage>
</organism>
<keyword evidence="9" id="KW-1185">Reference proteome</keyword>
<dbReference type="InterPro" id="IPR050611">
    <property type="entry name" value="ABCF"/>
</dbReference>
<proteinExistence type="inferred from homology"/>
<evidence type="ECO:0000256" key="2">
    <source>
        <dbReference type="ARBA" id="ARBA00022741"/>
    </source>
</evidence>
<dbReference type="Proteomes" id="UP000254808">
    <property type="component" value="Chromosome"/>
</dbReference>
<evidence type="ECO:0000256" key="3">
    <source>
        <dbReference type="ARBA" id="ARBA00022840"/>
    </source>
</evidence>
<dbReference type="InterPro" id="IPR032524">
    <property type="entry name" value="ABC_tran_C"/>
</dbReference>
<dbReference type="InterPro" id="IPR027417">
    <property type="entry name" value="P-loop_NTPase"/>
</dbReference>